<keyword evidence="3" id="KW-0732">Signal</keyword>
<feature type="region of interest" description="Disordered" evidence="1">
    <location>
        <begin position="173"/>
        <end position="221"/>
    </location>
</feature>
<keyword evidence="2" id="KW-0812">Transmembrane</keyword>
<dbReference type="AlphaFoldDB" id="A0A6G1HCN3"/>
<dbReference type="PANTHER" id="PTHR34883:SF19">
    <property type="entry name" value="EXTRACELLULAR SERINE-RICH PROTEIN"/>
    <property type="match status" value="1"/>
</dbReference>
<evidence type="ECO:0000256" key="1">
    <source>
        <dbReference type="SAM" id="MobiDB-lite"/>
    </source>
</evidence>
<evidence type="ECO:0000256" key="3">
    <source>
        <dbReference type="SAM" id="SignalP"/>
    </source>
</evidence>
<organism evidence="4 5">
    <name type="scientific">Aulographum hederae CBS 113979</name>
    <dbReference type="NCBI Taxonomy" id="1176131"/>
    <lineage>
        <taxon>Eukaryota</taxon>
        <taxon>Fungi</taxon>
        <taxon>Dikarya</taxon>
        <taxon>Ascomycota</taxon>
        <taxon>Pezizomycotina</taxon>
        <taxon>Dothideomycetes</taxon>
        <taxon>Pleosporomycetidae</taxon>
        <taxon>Aulographales</taxon>
        <taxon>Aulographaceae</taxon>
    </lineage>
</organism>
<keyword evidence="2" id="KW-0472">Membrane</keyword>
<dbReference type="PANTHER" id="PTHR34883">
    <property type="entry name" value="SERINE-RICH PROTEIN, PUTATIVE-RELATED-RELATED"/>
    <property type="match status" value="1"/>
</dbReference>
<dbReference type="EMBL" id="ML977141">
    <property type="protein sequence ID" value="KAF1990915.1"/>
    <property type="molecule type" value="Genomic_DNA"/>
</dbReference>
<evidence type="ECO:0000256" key="2">
    <source>
        <dbReference type="SAM" id="Phobius"/>
    </source>
</evidence>
<dbReference type="OrthoDB" id="2331100at2759"/>
<keyword evidence="5" id="KW-1185">Reference proteome</keyword>
<gene>
    <name evidence="4" type="ORF">K402DRAFT_389816</name>
</gene>
<feature type="transmembrane region" description="Helical" evidence="2">
    <location>
        <begin position="226"/>
        <end position="248"/>
    </location>
</feature>
<feature type="compositionally biased region" description="Low complexity" evidence="1">
    <location>
        <begin position="177"/>
        <end position="213"/>
    </location>
</feature>
<dbReference type="InterPro" id="IPR052953">
    <property type="entry name" value="Ser-rich/MCO-related"/>
</dbReference>
<dbReference type="InterPro" id="IPR008972">
    <property type="entry name" value="Cupredoxin"/>
</dbReference>
<evidence type="ECO:0008006" key="6">
    <source>
        <dbReference type="Google" id="ProtNLM"/>
    </source>
</evidence>
<sequence>MVLFSRTAFVALSCAAQLFTSVIAQDGPESSPTSSAESSAQTHVVKVGEADHKMEPDVTLASEGDIIEFHFFPPNHSVVRAEYMHPCVPYEKFGPRAGFFSGFMPVDAVLDDPPKYQVRVNNTDPIFFYCSAPGSCINYAMVGVINPNATTSLEQHKQAARDSAYMLQPGEAFPAEADPSSANPSATATSAGSAASSTSSGAPAPTGSGSSDAQEGSSHHGLSTGAIAGIAIGGAAVLLLAAAVFFMMGRNKSLKDTLHRQSHMPGPAGPEVMGNDGTVYVPVRTSNFRNSGMTMPYEVPPRYKSPELQVEEFSPTGGAQGGAFTEFGGVHNSPTSPRRYAFR</sequence>
<keyword evidence="2" id="KW-1133">Transmembrane helix</keyword>
<feature type="region of interest" description="Disordered" evidence="1">
    <location>
        <begin position="323"/>
        <end position="343"/>
    </location>
</feature>
<dbReference type="Proteomes" id="UP000800041">
    <property type="component" value="Unassembled WGS sequence"/>
</dbReference>
<feature type="signal peptide" evidence="3">
    <location>
        <begin position="1"/>
        <end position="24"/>
    </location>
</feature>
<dbReference type="Gene3D" id="2.60.40.420">
    <property type="entry name" value="Cupredoxins - blue copper proteins"/>
    <property type="match status" value="1"/>
</dbReference>
<dbReference type="SUPFAM" id="SSF49503">
    <property type="entry name" value="Cupredoxins"/>
    <property type="match status" value="1"/>
</dbReference>
<protein>
    <recommendedName>
        <fullName evidence="6">Cupredoxin</fullName>
    </recommendedName>
</protein>
<proteinExistence type="predicted"/>
<evidence type="ECO:0000313" key="5">
    <source>
        <dbReference type="Proteomes" id="UP000800041"/>
    </source>
</evidence>
<reference evidence="4" key="1">
    <citation type="journal article" date="2020" name="Stud. Mycol.">
        <title>101 Dothideomycetes genomes: a test case for predicting lifestyles and emergence of pathogens.</title>
        <authorList>
            <person name="Haridas S."/>
            <person name="Albert R."/>
            <person name="Binder M."/>
            <person name="Bloem J."/>
            <person name="Labutti K."/>
            <person name="Salamov A."/>
            <person name="Andreopoulos B."/>
            <person name="Baker S."/>
            <person name="Barry K."/>
            <person name="Bills G."/>
            <person name="Bluhm B."/>
            <person name="Cannon C."/>
            <person name="Castanera R."/>
            <person name="Culley D."/>
            <person name="Daum C."/>
            <person name="Ezra D."/>
            <person name="Gonzalez J."/>
            <person name="Henrissat B."/>
            <person name="Kuo A."/>
            <person name="Liang C."/>
            <person name="Lipzen A."/>
            <person name="Lutzoni F."/>
            <person name="Magnuson J."/>
            <person name="Mondo S."/>
            <person name="Nolan M."/>
            <person name="Ohm R."/>
            <person name="Pangilinan J."/>
            <person name="Park H.-J."/>
            <person name="Ramirez L."/>
            <person name="Alfaro M."/>
            <person name="Sun H."/>
            <person name="Tritt A."/>
            <person name="Yoshinaga Y."/>
            <person name="Zwiers L.-H."/>
            <person name="Turgeon B."/>
            <person name="Goodwin S."/>
            <person name="Spatafora J."/>
            <person name="Crous P."/>
            <person name="Grigoriev I."/>
        </authorList>
    </citation>
    <scope>NUCLEOTIDE SEQUENCE</scope>
    <source>
        <strain evidence="4">CBS 113979</strain>
    </source>
</reference>
<feature type="chain" id="PRO_5026247300" description="Cupredoxin" evidence="3">
    <location>
        <begin position="25"/>
        <end position="343"/>
    </location>
</feature>
<name>A0A6G1HCN3_9PEZI</name>
<evidence type="ECO:0000313" key="4">
    <source>
        <dbReference type="EMBL" id="KAF1990915.1"/>
    </source>
</evidence>
<accession>A0A6G1HCN3</accession>